<evidence type="ECO:0000313" key="2">
    <source>
        <dbReference type="Proteomes" id="UP000006055"/>
    </source>
</evidence>
<dbReference type="KEGG" id="dti:Desti_2364"/>
<dbReference type="AlphaFoldDB" id="I4C658"/>
<gene>
    <name evidence="1" type="ordered locus">Desti_2364</name>
</gene>
<evidence type="ECO:0000313" key="1">
    <source>
        <dbReference type="EMBL" id="AFM25049.1"/>
    </source>
</evidence>
<reference evidence="2" key="1">
    <citation type="submission" date="2012-06" db="EMBL/GenBank/DDBJ databases">
        <title>Complete sequence of chromosome of Desulfomonile tiedjei DSM 6799.</title>
        <authorList>
            <person name="Lucas S."/>
            <person name="Copeland A."/>
            <person name="Lapidus A."/>
            <person name="Glavina del Rio T."/>
            <person name="Dalin E."/>
            <person name="Tice H."/>
            <person name="Bruce D."/>
            <person name="Goodwin L."/>
            <person name="Pitluck S."/>
            <person name="Peters L."/>
            <person name="Ovchinnikova G."/>
            <person name="Zeytun A."/>
            <person name="Lu M."/>
            <person name="Kyrpides N."/>
            <person name="Mavromatis K."/>
            <person name="Ivanova N."/>
            <person name="Brettin T."/>
            <person name="Detter J.C."/>
            <person name="Han C."/>
            <person name="Larimer F."/>
            <person name="Land M."/>
            <person name="Hauser L."/>
            <person name="Markowitz V."/>
            <person name="Cheng J.-F."/>
            <person name="Hugenholtz P."/>
            <person name="Woyke T."/>
            <person name="Wu D."/>
            <person name="Spring S."/>
            <person name="Schroeder M."/>
            <person name="Brambilla E."/>
            <person name="Klenk H.-P."/>
            <person name="Eisen J.A."/>
        </authorList>
    </citation>
    <scope>NUCLEOTIDE SEQUENCE [LARGE SCALE GENOMIC DNA]</scope>
    <source>
        <strain evidence="2">ATCC 49306 / DSM 6799 / DCB-1</strain>
    </source>
</reference>
<sequence>MTVRVRYLTDATTLVSLLGLTRVWPFTPTREIWPCKIMRRRRSPFGCGRFHVLARGSRFIRIAKISVRLKIRNIGGCRASVPAHLQYDQ</sequence>
<dbReference type="EMBL" id="CP003360">
    <property type="protein sequence ID" value="AFM25049.1"/>
    <property type="molecule type" value="Genomic_DNA"/>
</dbReference>
<accession>I4C658</accession>
<name>I4C658_DESTA</name>
<organism evidence="1 2">
    <name type="scientific">Desulfomonile tiedjei (strain ATCC 49306 / DSM 6799 / DCB-1)</name>
    <dbReference type="NCBI Taxonomy" id="706587"/>
    <lineage>
        <taxon>Bacteria</taxon>
        <taxon>Pseudomonadati</taxon>
        <taxon>Thermodesulfobacteriota</taxon>
        <taxon>Desulfomonilia</taxon>
        <taxon>Desulfomonilales</taxon>
        <taxon>Desulfomonilaceae</taxon>
        <taxon>Desulfomonile</taxon>
    </lineage>
</organism>
<dbReference type="Proteomes" id="UP000006055">
    <property type="component" value="Chromosome"/>
</dbReference>
<dbReference type="HOGENOM" id="CLU_2449833_0_0_7"/>
<keyword evidence="2" id="KW-1185">Reference proteome</keyword>
<protein>
    <submittedName>
        <fullName evidence="1">Uncharacterized protein</fullName>
    </submittedName>
</protein>
<proteinExistence type="predicted"/>